<gene>
    <name evidence="2" type="ORF">HMPREF1015_03044</name>
</gene>
<reference evidence="2 3" key="1">
    <citation type="submission" date="2011-09" db="EMBL/GenBank/DDBJ databases">
        <title>The Genome Sequence of Bacillus smithii 7_3_47FAA.</title>
        <authorList>
            <consortium name="The Broad Institute Genome Sequencing Platform"/>
            <person name="Earl A."/>
            <person name="Ward D."/>
            <person name="Feldgarden M."/>
            <person name="Gevers D."/>
            <person name="Daigneault M."/>
            <person name="Strauss J."/>
            <person name="Allen-Vercoe E."/>
            <person name="Young S.K."/>
            <person name="Zeng Q."/>
            <person name="Gargeya S."/>
            <person name="Fitzgerald M."/>
            <person name="Haas B."/>
            <person name="Abouelleil A."/>
            <person name="Alvarado L."/>
            <person name="Arachchi H.M."/>
            <person name="Berlin A."/>
            <person name="Brown A."/>
            <person name="Chapman S.B."/>
            <person name="Chen Z."/>
            <person name="Dunbar C."/>
            <person name="Freedman E."/>
            <person name="Gearin G."/>
            <person name="Goldberg J."/>
            <person name="Griggs A."/>
            <person name="Gujja S."/>
            <person name="Heiman D."/>
            <person name="Howarth C."/>
            <person name="Larson L."/>
            <person name="Lui A."/>
            <person name="MacDonald P.J.P."/>
            <person name="Montmayeur A."/>
            <person name="Murphy C."/>
            <person name="Neiman D."/>
            <person name="Pearson M."/>
            <person name="Priest M."/>
            <person name="Roberts A."/>
            <person name="Saif S."/>
            <person name="Shea T."/>
            <person name="Shenoy N."/>
            <person name="Sisk P."/>
            <person name="Stolte C."/>
            <person name="Sykes S."/>
            <person name="Wortman J."/>
            <person name="Nusbaum C."/>
            <person name="Birren B."/>
        </authorList>
    </citation>
    <scope>NUCLEOTIDE SEQUENCE [LARGE SCALE GENOMIC DNA]</scope>
    <source>
        <strain evidence="2 3">7_3_47FAA</strain>
    </source>
</reference>
<feature type="region of interest" description="Disordered" evidence="1">
    <location>
        <begin position="1"/>
        <end position="40"/>
    </location>
</feature>
<dbReference type="EMBL" id="ACWF01000141">
    <property type="protein sequence ID" value="EHL75157.1"/>
    <property type="molecule type" value="Genomic_DNA"/>
</dbReference>
<protein>
    <submittedName>
        <fullName evidence="2">Uncharacterized protein</fullName>
    </submittedName>
</protein>
<comment type="caution">
    <text evidence="2">The sequence shown here is derived from an EMBL/GenBank/DDBJ whole genome shotgun (WGS) entry which is preliminary data.</text>
</comment>
<dbReference type="RefSeq" id="WP_003354956.1">
    <property type="nucleotide sequence ID" value="NZ_JH414761.1"/>
</dbReference>
<evidence type="ECO:0000256" key="1">
    <source>
        <dbReference type="SAM" id="MobiDB-lite"/>
    </source>
</evidence>
<evidence type="ECO:0000313" key="2">
    <source>
        <dbReference type="EMBL" id="EHL75157.1"/>
    </source>
</evidence>
<dbReference type="AlphaFoldDB" id="G9QNP8"/>
<sequence length="40" mass="4555">MAKKHRSRIKATKKNNHVPPEAVLAEQDAHGKEYSGKDRK</sequence>
<keyword evidence="3" id="KW-1185">Reference proteome</keyword>
<dbReference type="PATRIC" id="fig|665952.3.peg.2762"/>
<name>G9QNP8_9BACI</name>
<evidence type="ECO:0000313" key="3">
    <source>
        <dbReference type="Proteomes" id="UP000011747"/>
    </source>
</evidence>
<dbReference type="GeneID" id="87583419"/>
<accession>G9QNP8</accession>
<proteinExistence type="predicted"/>
<organism evidence="2 3">
    <name type="scientific">Bacillus smithii 7_3_47FAA</name>
    <dbReference type="NCBI Taxonomy" id="665952"/>
    <lineage>
        <taxon>Bacteria</taxon>
        <taxon>Bacillati</taxon>
        <taxon>Bacillota</taxon>
        <taxon>Bacilli</taxon>
        <taxon>Bacillales</taxon>
        <taxon>Bacillaceae</taxon>
        <taxon>Bacillus</taxon>
    </lineage>
</organism>
<dbReference type="HOGENOM" id="CLU_210718_0_0_9"/>
<feature type="compositionally biased region" description="Basic residues" evidence="1">
    <location>
        <begin position="1"/>
        <end position="16"/>
    </location>
</feature>
<dbReference type="Proteomes" id="UP000011747">
    <property type="component" value="Unassembled WGS sequence"/>
</dbReference>
<feature type="compositionally biased region" description="Basic and acidic residues" evidence="1">
    <location>
        <begin position="27"/>
        <end position="40"/>
    </location>
</feature>